<name>A0A9P8SCM2_9HYPO</name>
<accession>A0A9P8SCM2</accession>
<dbReference type="AlphaFoldDB" id="A0A9P8SCM2"/>
<reference evidence="1" key="1">
    <citation type="submission" date="2021-09" db="EMBL/GenBank/DDBJ databases">
        <title>A high-quality genome of the endoparasitic fungus Hirsutella rhossiliensis with a comparison of Hirsutella genomes reveals transposable elements contributing to genome size variation.</title>
        <authorList>
            <person name="Lin R."/>
            <person name="Jiao Y."/>
            <person name="Sun X."/>
            <person name="Ling J."/>
            <person name="Xie B."/>
            <person name="Cheng X."/>
        </authorList>
    </citation>
    <scope>NUCLEOTIDE SEQUENCE</scope>
    <source>
        <strain evidence="1">HR02</strain>
    </source>
</reference>
<evidence type="ECO:0000313" key="1">
    <source>
        <dbReference type="EMBL" id="KAH0957783.1"/>
    </source>
</evidence>
<dbReference type="EMBL" id="JAIZPD010000019">
    <property type="protein sequence ID" value="KAH0957783.1"/>
    <property type="molecule type" value="Genomic_DNA"/>
</dbReference>
<protein>
    <submittedName>
        <fullName evidence="1">Uncharacterized protein</fullName>
    </submittedName>
</protein>
<organism evidence="1 2">
    <name type="scientific">Hirsutella rhossiliensis</name>
    <dbReference type="NCBI Taxonomy" id="111463"/>
    <lineage>
        <taxon>Eukaryota</taxon>
        <taxon>Fungi</taxon>
        <taxon>Dikarya</taxon>
        <taxon>Ascomycota</taxon>
        <taxon>Pezizomycotina</taxon>
        <taxon>Sordariomycetes</taxon>
        <taxon>Hypocreomycetidae</taxon>
        <taxon>Hypocreales</taxon>
        <taxon>Ophiocordycipitaceae</taxon>
        <taxon>Hirsutella</taxon>
    </lineage>
</organism>
<gene>
    <name evidence="1" type="ORF">HRG_11274</name>
</gene>
<comment type="caution">
    <text evidence="1">The sequence shown here is derived from an EMBL/GenBank/DDBJ whole genome shotgun (WGS) entry which is preliminary data.</text>
</comment>
<dbReference type="RefSeq" id="XP_044715297.1">
    <property type="nucleotide sequence ID" value="XM_044869744.1"/>
</dbReference>
<keyword evidence="2" id="KW-1185">Reference proteome</keyword>
<dbReference type="GeneID" id="68360402"/>
<dbReference type="OrthoDB" id="4928203at2759"/>
<dbReference type="Proteomes" id="UP000824596">
    <property type="component" value="Unassembled WGS sequence"/>
</dbReference>
<evidence type="ECO:0000313" key="2">
    <source>
        <dbReference type="Proteomes" id="UP000824596"/>
    </source>
</evidence>
<sequence>MVFASMVSVEMGHVGNDNTGEVESGVLTLVGPCARVQVGQKSQFVKRDKAIEEFRSPDDPYRVKKYDGMPDMTARFDTRNDVVDEALVIWVKARAAGMGRWWNSGLALRCVEKNKFQRLGLVSGYFDSKDDARGLIEWFPRKQVNIV</sequence>
<proteinExistence type="predicted"/>